<protein>
    <submittedName>
        <fullName evidence="5">ATPase, T2SS/T4P/T4SS family</fullName>
    </submittedName>
</protein>
<sequence>MTLVTPTSISADDVAYIDPLAALRENLTDLTPADWPGEGLRRLVEAGVSDLHAVRDGASGRLSMRARHELDIHEVAAIDDADEAEATINLLKAAAEIDTSGSQESADGQIELPVDNYPYRARVVHLPLFDDGDNIVIRLPQLGKPRTLDALSMTATNREALDQALAKPHGLIVIAGRTREGKSNTAHSIVCHLRDASRTSYWRHGEERFEFTRSITSVEDPVERVLEGVEQLEVVDNPDMRATFADRMRHLVRSDSDILFIGEIRDAETARAAADMARTGVRVITTIHAGDNLTALRRLIELGGNSPLSVLDVVTAVISQRLVRTLSSHRATRYAGLQAVHDILRMDDTLIDAFIAGQSAARIREVADGLSTGFDHNVRSLIESGRTDQDEALRAFGRSFA</sequence>
<dbReference type="RefSeq" id="WP_301220628.1">
    <property type="nucleotide sequence ID" value="NZ_JAROCB010000006.1"/>
</dbReference>
<dbReference type="EMBL" id="JAROCB010000006">
    <property type="protein sequence ID" value="MDN4599282.1"/>
    <property type="molecule type" value="Genomic_DNA"/>
</dbReference>
<dbReference type="SUPFAM" id="SSF52540">
    <property type="entry name" value="P-loop containing nucleoside triphosphate hydrolases"/>
    <property type="match status" value="1"/>
</dbReference>
<comment type="caution">
    <text evidence="5">The sequence shown here is derived from an EMBL/GenBank/DDBJ whole genome shotgun (WGS) entry which is preliminary data.</text>
</comment>
<keyword evidence="6" id="KW-1185">Reference proteome</keyword>
<feature type="domain" description="Bacterial type II secretion system protein E" evidence="4">
    <location>
        <begin position="42"/>
        <end position="332"/>
    </location>
</feature>
<keyword evidence="3" id="KW-0067">ATP-binding</keyword>
<dbReference type="PANTHER" id="PTHR30258:SF2">
    <property type="entry name" value="COMG OPERON PROTEIN 1"/>
    <property type="match status" value="1"/>
</dbReference>
<dbReference type="Gene3D" id="3.40.50.300">
    <property type="entry name" value="P-loop containing nucleotide triphosphate hydrolases"/>
    <property type="match status" value="1"/>
</dbReference>
<accession>A0ABT8J3W8</accession>
<evidence type="ECO:0000256" key="2">
    <source>
        <dbReference type="ARBA" id="ARBA00022741"/>
    </source>
</evidence>
<evidence type="ECO:0000256" key="1">
    <source>
        <dbReference type="ARBA" id="ARBA00006611"/>
    </source>
</evidence>
<proteinExistence type="inferred from homology"/>
<evidence type="ECO:0000313" key="5">
    <source>
        <dbReference type="EMBL" id="MDN4599282.1"/>
    </source>
</evidence>
<dbReference type="Gene3D" id="3.30.450.90">
    <property type="match status" value="1"/>
</dbReference>
<gene>
    <name evidence="5" type="ORF">P5G59_19175</name>
</gene>
<evidence type="ECO:0000313" key="6">
    <source>
        <dbReference type="Proteomes" id="UP001174210"/>
    </source>
</evidence>
<keyword evidence="2" id="KW-0547">Nucleotide-binding</keyword>
<comment type="similarity">
    <text evidence="1">Belongs to the GSP E family.</text>
</comment>
<name>A0ABT8J3W8_9MICO</name>
<dbReference type="InterPro" id="IPR027417">
    <property type="entry name" value="P-loop_NTPase"/>
</dbReference>
<dbReference type="PANTHER" id="PTHR30258">
    <property type="entry name" value="TYPE II SECRETION SYSTEM PROTEIN GSPE-RELATED"/>
    <property type="match status" value="1"/>
</dbReference>
<dbReference type="Pfam" id="PF00437">
    <property type="entry name" value="T2SSE"/>
    <property type="match status" value="1"/>
</dbReference>
<organism evidence="5 6">
    <name type="scientific">Leifsonia virtsii</name>
    <dbReference type="NCBI Taxonomy" id="3035915"/>
    <lineage>
        <taxon>Bacteria</taxon>
        <taxon>Bacillati</taxon>
        <taxon>Actinomycetota</taxon>
        <taxon>Actinomycetes</taxon>
        <taxon>Micrococcales</taxon>
        <taxon>Microbacteriaceae</taxon>
        <taxon>Leifsonia</taxon>
    </lineage>
</organism>
<evidence type="ECO:0000256" key="3">
    <source>
        <dbReference type="ARBA" id="ARBA00022840"/>
    </source>
</evidence>
<dbReference type="InterPro" id="IPR001482">
    <property type="entry name" value="T2SS/T4SS_dom"/>
</dbReference>
<dbReference type="Proteomes" id="UP001174210">
    <property type="component" value="Unassembled WGS sequence"/>
</dbReference>
<evidence type="ECO:0000259" key="4">
    <source>
        <dbReference type="Pfam" id="PF00437"/>
    </source>
</evidence>
<reference evidence="5" key="1">
    <citation type="submission" date="2023-03" db="EMBL/GenBank/DDBJ databases">
        <title>MT1 and MT2 Draft Genomes of Novel Species.</title>
        <authorList>
            <person name="Venkateswaran K."/>
        </authorList>
    </citation>
    <scope>NUCLEOTIDE SEQUENCE</scope>
    <source>
        <strain evidence="5">F6_8S_P_1A</strain>
    </source>
</reference>